<dbReference type="Pfam" id="PF00067">
    <property type="entry name" value="p450"/>
    <property type="match status" value="1"/>
</dbReference>
<dbReference type="EMBL" id="JBFAKC010000004">
    <property type="protein sequence ID" value="MEV0707928.1"/>
    <property type="molecule type" value="Genomic_DNA"/>
</dbReference>
<evidence type="ECO:0000256" key="7">
    <source>
        <dbReference type="RuleBase" id="RU000461"/>
    </source>
</evidence>
<gene>
    <name evidence="8" type="ORF">AB0I48_10220</name>
</gene>
<dbReference type="InterPro" id="IPR017972">
    <property type="entry name" value="Cyt_P450_CS"/>
</dbReference>
<evidence type="ECO:0000256" key="1">
    <source>
        <dbReference type="ARBA" id="ARBA00010617"/>
    </source>
</evidence>
<dbReference type="PRINTS" id="PR00385">
    <property type="entry name" value="P450"/>
</dbReference>
<comment type="similarity">
    <text evidence="1 7">Belongs to the cytochrome P450 family.</text>
</comment>
<evidence type="ECO:0000256" key="3">
    <source>
        <dbReference type="ARBA" id="ARBA00022723"/>
    </source>
</evidence>
<dbReference type="PRINTS" id="PR00359">
    <property type="entry name" value="BP450"/>
</dbReference>
<dbReference type="CDD" id="cd11030">
    <property type="entry name" value="CYP105-like"/>
    <property type="match status" value="1"/>
</dbReference>
<name>A0ABV3FRG4_9NOCA</name>
<keyword evidence="5 7" id="KW-0408">Iron</keyword>
<dbReference type="InterPro" id="IPR036396">
    <property type="entry name" value="Cyt_P450_sf"/>
</dbReference>
<keyword evidence="3 7" id="KW-0479">Metal-binding</keyword>
<protein>
    <submittedName>
        <fullName evidence="8">Cytochrome P450</fullName>
    </submittedName>
</protein>
<dbReference type="InterPro" id="IPR001128">
    <property type="entry name" value="Cyt_P450"/>
</dbReference>
<dbReference type="InterPro" id="IPR002397">
    <property type="entry name" value="Cyt_P450_B"/>
</dbReference>
<dbReference type="Proteomes" id="UP001551695">
    <property type="component" value="Unassembled WGS sequence"/>
</dbReference>
<organism evidence="8 9">
    <name type="scientific">Nocardia aurea</name>
    <dbReference type="NCBI Taxonomy" id="2144174"/>
    <lineage>
        <taxon>Bacteria</taxon>
        <taxon>Bacillati</taxon>
        <taxon>Actinomycetota</taxon>
        <taxon>Actinomycetes</taxon>
        <taxon>Mycobacteriales</taxon>
        <taxon>Nocardiaceae</taxon>
        <taxon>Nocardia</taxon>
    </lineage>
</organism>
<dbReference type="SUPFAM" id="SSF48264">
    <property type="entry name" value="Cytochrome P450"/>
    <property type="match status" value="1"/>
</dbReference>
<evidence type="ECO:0000313" key="8">
    <source>
        <dbReference type="EMBL" id="MEV0707928.1"/>
    </source>
</evidence>
<keyword evidence="2 7" id="KW-0349">Heme</keyword>
<dbReference type="PROSITE" id="PS00086">
    <property type="entry name" value="CYTOCHROME_P450"/>
    <property type="match status" value="1"/>
</dbReference>
<evidence type="ECO:0000313" key="9">
    <source>
        <dbReference type="Proteomes" id="UP001551695"/>
    </source>
</evidence>
<dbReference type="PANTHER" id="PTHR46696:SF1">
    <property type="entry name" value="CYTOCHROME P450 YJIB-RELATED"/>
    <property type="match status" value="1"/>
</dbReference>
<evidence type="ECO:0000256" key="4">
    <source>
        <dbReference type="ARBA" id="ARBA00023002"/>
    </source>
</evidence>
<evidence type="ECO:0000256" key="6">
    <source>
        <dbReference type="ARBA" id="ARBA00023033"/>
    </source>
</evidence>
<dbReference type="PANTHER" id="PTHR46696">
    <property type="entry name" value="P450, PUTATIVE (EUROFUNG)-RELATED"/>
    <property type="match status" value="1"/>
</dbReference>
<dbReference type="RefSeq" id="WP_357782060.1">
    <property type="nucleotide sequence ID" value="NZ_JBFAKC010000004.1"/>
</dbReference>
<accession>A0ABV3FRG4</accession>
<keyword evidence="6 7" id="KW-0503">Monooxygenase</keyword>
<reference evidence="8 9" key="1">
    <citation type="submission" date="2024-06" db="EMBL/GenBank/DDBJ databases">
        <title>The Natural Products Discovery Center: Release of the First 8490 Sequenced Strains for Exploring Actinobacteria Biosynthetic Diversity.</title>
        <authorList>
            <person name="Kalkreuter E."/>
            <person name="Kautsar S.A."/>
            <person name="Yang D."/>
            <person name="Bader C.D."/>
            <person name="Teijaro C.N."/>
            <person name="Fluegel L."/>
            <person name="Davis C.M."/>
            <person name="Simpson J.R."/>
            <person name="Lauterbach L."/>
            <person name="Steele A.D."/>
            <person name="Gui C."/>
            <person name="Meng S."/>
            <person name="Li G."/>
            <person name="Viehrig K."/>
            <person name="Ye F."/>
            <person name="Su P."/>
            <person name="Kiefer A.F."/>
            <person name="Nichols A."/>
            <person name="Cepeda A.J."/>
            <person name="Yan W."/>
            <person name="Fan B."/>
            <person name="Jiang Y."/>
            <person name="Adhikari A."/>
            <person name="Zheng C.-J."/>
            <person name="Schuster L."/>
            <person name="Cowan T.M."/>
            <person name="Smanski M.J."/>
            <person name="Chevrette M.G."/>
            <person name="De Carvalho L.P.S."/>
            <person name="Shen B."/>
        </authorList>
    </citation>
    <scope>NUCLEOTIDE SEQUENCE [LARGE SCALE GENOMIC DNA]</scope>
    <source>
        <strain evidence="8 9">NPDC050403</strain>
    </source>
</reference>
<evidence type="ECO:0000256" key="2">
    <source>
        <dbReference type="ARBA" id="ARBA00022617"/>
    </source>
</evidence>
<evidence type="ECO:0000256" key="5">
    <source>
        <dbReference type="ARBA" id="ARBA00023004"/>
    </source>
</evidence>
<keyword evidence="4 7" id="KW-0560">Oxidoreductase</keyword>
<keyword evidence="9" id="KW-1185">Reference proteome</keyword>
<sequence length="400" mass="45009">MPVDTQTQIPAFPFDRADDLTPPREYELLRGNSPAARITLYNGAEAWLLTRYEDVKATLSDHRFSADARNPGFPFVSAALRASVGQKHIPFLRLDPPEHDRLRRMLSREFIVKRIDGLRPAIESIVDRFIEQLLAAGEPADLIANFALPIPSAVIAELLGVPYGDHEYFQERGRRMLSSEFTLEESARAVVELREYLGELADRKREDPGDDVLSRLVLERESSGELHREDLKSSALLLLIAGHETTANMIGLGVYTLLRHPDQHALLRADPELIGKVVEELLRFLSIVHTGVPRVALEDVRIGDTLIRRGEGVIASVTAANWDGSTFAEPQRFDIRREPNRHLAFGFGIHQCLGQPLARKELEIALTRLFDRIPTLRLTGDQTFGPEKSVYGLHSLRVTW</sequence>
<comment type="caution">
    <text evidence="8">The sequence shown here is derived from an EMBL/GenBank/DDBJ whole genome shotgun (WGS) entry which is preliminary data.</text>
</comment>
<dbReference type="Gene3D" id="1.10.630.10">
    <property type="entry name" value="Cytochrome P450"/>
    <property type="match status" value="1"/>
</dbReference>
<proteinExistence type="inferred from homology"/>